<evidence type="ECO:0000313" key="6">
    <source>
        <dbReference type="Proteomes" id="UP000184543"/>
    </source>
</evidence>
<comment type="similarity">
    <text evidence="1">Belongs to the type-I restriction system S methylase family.</text>
</comment>
<dbReference type="OrthoDB" id="9816225at2"/>
<feature type="domain" description="Type I restriction modification DNA specificity" evidence="4">
    <location>
        <begin position="56"/>
        <end position="169"/>
    </location>
</feature>
<dbReference type="Proteomes" id="UP000184543">
    <property type="component" value="Unassembled WGS sequence"/>
</dbReference>
<dbReference type="Gene3D" id="3.90.220.20">
    <property type="entry name" value="DNA methylase specificity domains"/>
    <property type="match status" value="2"/>
</dbReference>
<organism evidence="5 6">
    <name type="scientific">Pseudozobellia thermophila</name>
    <dbReference type="NCBI Taxonomy" id="192903"/>
    <lineage>
        <taxon>Bacteria</taxon>
        <taxon>Pseudomonadati</taxon>
        <taxon>Bacteroidota</taxon>
        <taxon>Flavobacteriia</taxon>
        <taxon>Flavobacteriales</taxon>
        <taxon>Flavobacteriaceae</taxon>
        <taxon>Pseudozobellia</taxon>
    </lineage>
</organism>
<proteinExistence type="inferred from homology"/>
<dbReference type="PANTHER" id="PTHR30408:SF13">
    <property type="entry name" value="TYPE I RESTRICTION ENZYME HINDI SPECIFICITY SUBUNIT"/>
    <property type="match status" value="1"/>
</dbReference>
<reference evidence="6" key="1">
    <citation type="submission" date="2016-11" db="EMBL/GenBank/DDBJ databases">
        <authorList>
            <person name="Varghese N."/>
            <person name="Submissions S."/>
        </authorList>
    </citation>
    <scope>NUCLEOTIDE SEQUENCE [LARGE SCALE GENOMIC DNA]</scope>
    <source>
        <strain evidence="6">DSM 19858</strain>
    </source>
</reference>
<dbReference type="GO" id="GO:0009307">
    <property type="term" value="P:DNA restriction-modification system"/>
    <property type="evidence" value="ECO:0007669"/>
    <property type="project" value="UniProtKB-KW"/>
</dbReference>
<keyword evidence="2" id="KW-0680">Restriction system</keyword>
<evidence type="ECO:0000256" key="3">
    <source>
        <dbReference type="ARBA" id="ARBA00023125"/>
    </source>
</evidence>
<dbReference type="PANTHER" id="PTHR30408">
    <property type="entry name" value="TYPE-1 RESTRICTION ENZYME ECOKI SPECIFICITY PROTEIN"/>
    <property type="match status" value="1"/>
</dbReference>
<dbReference type="SUPFAM" id="SSF116734">
    <property type="entry name" value="DNA methylase specificity domain"/>
    <property type="match status" value="2"/>
</dbReference>
<gene>
    <name evidence="5" type="ORF">SAMN04488513_11437</name>
</gene>
<accession>A0A1M6NNM6</accession>
<protein>
    <submittedName>
        <fullName evidence="5">Type I restriction enzyme, S subunit</fullName>
    </submittedName>
</protein>
<dbReference type="InterPro" id="IPR000055">
    <property type="entry name" value="Restrct_endonuc_typeI_TRD"/>
</dbReference>
<name>A0A1M6NNM6_9FLAO</name>
<dbReference type="STRING" id="192903.SAMN04488513_11437"/>
<dbReference type="AlphaFoldDB" id="A0A1M6NNM6"/>
<dbReference type="Pfam" id="PF01420">
    <property type="entry name" value="Methylase_S"/>
    <property type="match status" value="2"/>
</dbReference>
<dbReference type="InterPro" id="IPR044946">
    <property type="entry name" value="Restrct_endonuc_typeI_TRD_sf"/>
</dbReference>
<sequence length="437" mass="50046">MSKILVNAANYSKERISLDNINVHNYVTTDNLLQNKQGKVEAEKMPKQTSSTVTRYDENDILIANIRPYLKKIWFANCSGGSSSDVLTLKVKKGYSPKFIYYSLFRDEFFDYMMTGSKGTKMPRGDKNQILDFPIPDFELDEQKQIAKVLSDLDAKIEVNNKINQELEALAKTIYDYWFVQFDFPDQNGKPYKSSGGKMVYNEQLKREIPEGWEVKYLGDLVDCNKWNRTKETKFSRINYLDTSNLTRNVIDSVQELIVGFDKIPSRAQRIVSPNDILYSTVRPNQEHFGIIKSPIENLVASTGFAQIQSKNNKFTNDFIYQFLCQDYVTVRLQKIAEGSVSAYPSISHNDIMDLKIVLPIGGKIIEKANTIFSQYNEKIALNLKENQKLSELRDWLLPMLMNGQATVRSPEKVRDKGGVKEQLGMVAEEGGTYKTK</sequence>
<dbReference type="EMBL" id="FQYU01000014">
    <property type="protein sequence ID" value="SHJ97216.1"/>
    <property type="molecule type" value="Genomic_DNA"/>
</dbReference>
<evidence type="ECO:0000256" key="2">
    <source>
        <dbReference type="ARBA" id="ARBA00022747"/>
    </source>
</evidence>
<feature type="domain" description="Type I restriction modification DNA specificity" evidence="4">
    <location>
        <begin position="210"/>
        <end position="390"/>
    </location>
</feature>
<keyword evidence="3" id="KW-0238">DNA-binding</keyword>
<evidence type="ECO:0000256" key="1">
    <source>
        <dbReference type="ARBA" id="ARBA00010923"/>
    </source>
</evidence>
<keyword evidence="6" id="KW-1185">Reference proteome</keyword>
<dbReference type="GO" id="GO:0003677">
    <property type="term" value="F:DNA binding"/>
    <property type="evidence" value="ECO:0007669"/>
    <property type="project" value="UniProtKB-KW"/>
</dbReference>
<evidence type="ECO:0000259" key="4">
    <source>
        <dbReference type="Pfam" id="PF01420"/>
    </source>
</evidence>
<evidence type="ECO:0000313" key="5">
    <source>
        <dbReference type="EMBL" id="SHJ97216.1"/>
    </source>
</evidence>
<dbReference type="InterPro" id="IPR052021">
    <property type="entry name" value="Type-I_RS_S_subunit"/>
</dbReference>
<dbReference type="RefSeq" id="WP_072995595.1">
    <property type="nucleotide sequence ID" value="NZ_FQYU01000014.1"/>
</dbReference>